<gene>
    <name evidence="1" type="ORF">ACFQ5G_42960</name>
</gene>
<name>A0ABW4APQ3_9ACTN</name>
<evidence type="ECO:0000313" key="1">
    <source>
        <dbReference type="EMBL" id="MFD1372126.1"/>
    </source>
</evidence>
<dbReference type="Proteomes" id="UP001597183">
    <property type="component" value="Unassembled WGS sequence"/>
</dbReference>
<sequence length="91" mass="9901">MAITAFIREWHDDEGWGVLDSTETPGGCWAHRSNAAVRGYATFTAGQEVQVEFEAAGQDGYAFRAFRFWPADQVPDRPTATSAQPAKGPPA</sequence>
<dbReference type="RefSeq" id="WP_317796437.1">
    <property type="nucleotide sequence ID" value="NZ_AP028461.1"/>
</dbReference>
<reference evidence="2" key="1">
    <citation type="journal article" date="2019" name="Int. J. Syst. Evol. Microbiol.">
        <title>The Global Catalogue of Microorganisms (GCM) 10K type strain sequencing project: providing services to taxonomists for standard genome sequencing and annotation.</title>
        <authorList>
            <consortium name="The Broad Institute Genomics Platform"/>
            <consortium name="The Broad Institute Genome Sequencing Center for Infectious Disease"/>
            <person name="Wu L."/>
            <person name="Ma J."/>
        </authorList>
    </citation>
    <scope>NUCLEOTIDE SEQUENCE [LARGE SCALE GENOMIC DNA]</scope>
    <source>
        <strain evidence="2">CCM 7526</strain>
    </source>
</reference>
<comment type="caution">
    <text evidence="1">The sequence shown here is derived from an EMBL/GenBank/DDBJ whole genome shotgun (WGS) entry which is preliminary data.</text>
</comment>
<organism evidence="1 2">
    <name type="scientific">Actinoplanes sichuanensis</name>
    <dbReference type="NCBI Taxonomy" id="512349"/>
    <lineage>
        <taxon>Bacteria</taxon>
        <taxon>Bacillati</taxon>
        <taxon>Actinomycetota</taxon>
        <taxon>Actinomycetes</taxon>
        <taxon>Micromonosporales</taxon>
        <taxon>Micromonosporaceae</taxon>
        <taxon>Actinoplanes</taxon>
    </lineage>
</organism>
<protein>
    <submittedName>
        <fullName evidence="1">Cold shock domain-containing protein</fullName>
    </submittedName>
</protein>
<proteinExistence type="predicted"/>
<keyword evidence="2" id="KW-1185">Reference proteome</keyword>
<accession>A0ABW4APQ3</accession>
<dbReference type="EMBL" id="JBHTMK010000055">
    <property type="protein sequence ID" value="MFD1372126.1"/>
    <property type="molecule type" value="Genomic_DNA"/>
</dbReference>
<evidence type="ECO:0000313" key="2">
    <source>
        <dbReference type="Proteomes" id="UP001597183"/>
    </source>
</evidence>